<dbReference type="SUPFAM" id="SSF103657">
    <property type="entry name" value="BAR/IMD domain-like"/>
    <property type="match status" value="1"/>
</dbReference>
<feature type="compositionally biased region" description="Acidic residues" evidence="2">
    <location>
        <begin position="811"/>
        <end position="821"/>
    </location>
</feature>
<dbReference type="InterPro" id="IPR001060">
    <property type="entry name" value="FCH_dom"/>
</dbReference>
<reference evidence="4 5" key="1">
    <citation type="submission" date="2024-06" db="EMBL/GenBank/DDBJ databases">
        <title>Complete genome of Phlyctema vagabunda strain 19-DSS-EL-015.</title>
        <authorList>
            <person name="Fiorenzani C."/>
        </authorList>
    </citation>
    <scope>NUCLEOTIDE SEQUENCE [LARGE SCALE GENOMIC DNA]</scope>
    <source>
        <strain evidence="4 5">19-DSS-EL-015</strain>
    </source>
</reference>
<evidence type="ECO:0000313" key="4">
    <source>
        <dbReference type="EMBL" id="KAL3427522.1"/>
    </source>
</evidence>
<comment type="caution">
    <text evidence="4">The sequence shown here is derived from an EMBL/GenBank/DDBJ whole genome shotgun (WGS) entry which is preliminary data.</text>
</comment>
<dbReference type="Gene3D" id="1.20.1270.60">
    <property type="entry name" value="Arfaptin homology (AH) domain/BAR domain"/>
    <property type="match status" value="1"/>
</dbReference>
<dbReference type="PANTHER" id="PTHR23065:SF54">
    <property type="entry name" value="SUPPRESSOR OF YEAST PROFILIN DELETION"/>
    <property type="match status" value="1"/>
</dbReference>
<feature type="region of interest" description="Disordered" evidence="2">
    <location>
        <begin position="796"/>
        <end position="838"/>
    </location>
</feature>
<evidence type="ECO:0000259" key="3">
    <source>
        <dbReference type="PROSITE" id="PS51072"/>
    </source>
</evidence>
<accession>A0ABR4PWH0</accession>
<organism evidence="4 5">
    <name type="scientific">Phlyctema vagabunda</name>
    <dbReference type="NCBI Taxonomy" id="108571"/>
    <lineage>
        <taxon>Eukaryota</taxon>
        <taxon>Fungi</taxon>
        <taxon>Dikarya</taxon>
        <taxon>Ascomycota</taxon>
        <taxon>Pezizomycotina</taxon>
        <taxon>Leotiomycetes</taxon>
        <taxon>Helotiales</taxon>
        <taxon>Dermateaceae</taxon>
        <taxon>Phlyctema</taxon>
    </lineage>
</organism>
<evidence type="ECO:0000313" key="5">
    <source>
        <dbReference type="Proteomes" id="UP001629113"/>
    </source>
</evidence>
<feature type="domain" description="MHD" evidence="3">
    <location>
        <begin position="576"/>
        <end position="826"/>
    </location>
</feature>
<dbReference type="Pfam" id="PF00611">
    <property type="entry name" value="FCH"/>
    <property type="match status" value="1"/>
</dbReference>
<keyword evidence="5" id="KW-1185">Reference proteome</keyword>
<dbReference type="Pfam" id="PF10291">
    <property type="entry name" value="muHD"/>
    <property type="match status" value="1"/>
</dbReference>
<feature type="compositionally biased region" description="Polar residues" evidence="2">
    <location>
        <begin position="364"/>
        <end position="382"/>
    </location>
</feature>
<proteinExistence type="predicted"/>
<dbReference type="Proteomes" id="UP001629113">
    <property type="component" value="Unassembled WGS sequence"/>
</dbReference>
<dbReference type="InterPro" id="IPR018808">
    <property type="entry name" value="Muniscin_C"/>
</dbReference>
<dbReference type="CDD" id="cd07650">
    <property type="entry name" value="F-BAR_Syp1p_like"/>
    <property type="match status" value="1"/>
</dbReference>
<dbReference type="PANTHER" id="PTHR23065">
    <property type="entry name" value="PROLINE-SERINE-THREONINE PHOSPHATASE INTERACTING PROTEIN 1"/>
    <property type="match status" value="1"/>
</dbReference>
<evidence type="ECO:0000256" key="1">
    <source>
        <dbReference type="ARBA" id="ARBA00022583"/>
    </source>
</evidence>
<evidence type="ECO:0000256" key="2">
    <source>
        <dbReference type="SAM" id="MobiDB-lite"/>
    </source>
</evidence>
<dbReference type="EMBL" id="JBFCZG010000001">
    <property type="protein sequence ID" value="KAL3427522.1"/>
    <property type="molecule type" value="Genomic_DNA"/>
</dbReference>
<dbReference type="InterPro" id="IPR028565">
    <property type="entry name" value="MHD"/>
</dbReference>
<protein>
    <submittedName>
        <fullName evidence="4">SAFF domain-containing protein</fullName>
    </submittedName>
</protein>
<name>A0ABR4PWH0_9HELO</name>
<dbReference type="SMART" id="SM00055">
    <property type="entry name" value="FCH"/>
    <property type="match status" value="1"/>
</dbReference>
<dbReference type="InterPro" id="IPR027267">
    <property type="entry name" value="AH/BAR_dom_sf"/>
</dbReference>
<feature type="region of interest" description="Disordered" evidence="2">
    <location>
        <begin position="234"/>
        <end position="426"/>
    </location>
</feature>
<feature type="region of interest" description="Disordered" evidence="2">
    <location>
        <begin position="134"/>
        <end position="153"/>
    </location>
</feature>
<gene>
    <name evidence="4" type="ORF">PVAG01_01031</name>
</gene>
<feature type="compositionally biased region" description="Basic and acidic residues" evidence="2">
    <location>
        <begin position="268"/>
        <end position="289"/>
    </location>
</feature>
<sequence>MDALTRQEYPAMLVSLQPSQAVTTLNERVKRVGRVNNEIADWLQERRKVEQLYVQGLKKLAGRQLPDNSSELGIFTTPWQKIVTSVDTIAESHKRLAERIEMDVEQPLRSFTAKNKEMLAMSSVQGNLASMAKELDDAQNQSDKLSKKGGKANAQKVDAASAKLDTASTQWETQAPFIFETLQALDETRLNHLRDVLTQLETHEADQVERSRITAEQTLNSLLEVETAQEIQNFVKNTTTGKPKLERRQPALRQGSTAGSSTLPPPTRSREDTASEHSGRVDGAGETKIKSRIGTMLGRRRQSIHGGFQRATSPNKMFPTFGRNTSSRDGRPSPSPRTSSNNLRESPGPHNRLPSLVETPGAFNPTNTEHNQEHANGTNSNGIDPHATENFPPRSSAIANGNHDVDVSDVQPPPGPPPSHFKNEGEKDAEGFTVPAAMNDPISQAQMEAADASDQPGFRLDIKNEPIREEDTDAQAAVTSVTQALRSTTLTPNRKAGTVRGRRDVRNTIYVPPSDLAVPHTDSNIPPSPGIAPARAQALAALSHSDHAAPSASDTTSIRSGHSLANNVSKHAESHNPGLSSSIIETVHASFVNGAVKDVKISGEIALTYNAIDEADTANDTETIRINNFPLLEAIGPNRIFVHPSTSNPDEFTVDLSHVAKSSIAFTYRRHIDEDISSKAAVLLLKPAWKPQADKLGFILSYGLNPASGLTSMKFSNLILVAKYEGPKASACKTKPSGVHLKDKSTVFWRLGDVTLTTTPQKLVAVFTVTEGPIPTPGHVEARWEAPGWTENTLSVSRLAPGKGKEKEKDESAEEEADPFADDSMAPSPMVSSTPGHWVELDTSTKVISGKYEALSV</sequence>
<dbReference type="PROSITE" id="PS51072">
    <property type="entry name" value="MHD"/>
    <property type="match status" value="1"/>
</dbReference>
<keyword evidence="1" id="KW-0254">Endocytosis</keyword>